<dbReference type="InterPro" id="IPR000983">
    <property type="entry name" value="Bac_GSPG_pilin"/>
</dbReference>
<protein>
    <submittedName>
        <fullName evidence="7">Type IV pilus assembly protein PilA</fullName>
    </submittedName>
</protein>
<sequence>MISRTLIALSERRQNLAPKSENEKGFTLIELLVVVIIIGILAAIAIPVFLNQRQSAWQASVGSDLKNAAIVVETYGTTNNGSYALFPGDKIAVKNVKGTMTGGVAGGSENIKVSDGNTVTVTIVDNTKYTIVGVNSNVDGTQTYDSSLGGLQKWVGKK</sequence>
<evidence type="ECO:0000256" key="3">
    <source>
        <dbReference type="ARBA" id="ARBA00022692"/>
    </source>
</evidence>
<keyword evidence="5 6" id="KW-0472">Membrane</keyword>
<evidence type="ECO:0000256" key="6">
    <source>
        <dbReference type="SAM" id="Phobius"/>
    </source>
</evidence>
<evidence type="ECO:0000256" key="5">
    <source>
        <dbReference type="ARBA" id="ARBA00023136"/>
    </source>
</evidence>
<dbReference type="PROSITE" id="PS00409">
    <property type="entry name" value="PROKAR_NTER_METHYL"/>
    <property type="match status" value="1"/>
</dbReference>
<keyword evidence="4 6" id="KW-1133">Transmembrane helix</keyword>
<dbReference type="InterPro" id="IPR045584">
    <property type="entry name" value="Pilin-like"/>
</dbReference>
<comment type="caution">
    <text evidence="7">The sequence shown here is derived from an EMBL/GenBank/DDBJ whole genome shotgun (WGS) entry which is preliminary data.</text>
</comment>
<organism evidence="7 8">
    <name type="scientific">Glaciibacter psychrotolerans</name>
    <dbReference type="NCBI Taxonomy" id="670054"/>
    <lineage>
        <taxon>Bacteria</taxon>
        <taxon>Bacillati</taxon>
        <taxon>Actinomycetota</taxon>
        <taxon>Actinomycetes</taxon>
        <taxon>Micrococcales</taxon>
        <taxon>Microbacteriaceae</taxon>
        <taxon>Glaciibacter</taxon>
    </lineage>
</organism>
<comment type="subcellular location">
    <subcellularLocation>
        <location evidence="1">Membrane</location>
        <topology evidence="1">Single-pass membrane protein</topology>
    </subcellularLocation>
</comment>
<accession>A0A7Z0EHD8</accession>
<dbReference type="Proteomes" id="UP000537260">
    <property type="component" value="Unassembled WGS sequence"/>
</dbReference>
<keyword evidence="8" id="KW-1185">Reference proteome</keyword>
<keyword evidence="3 6" id="KW-0812">Transmembrane</keyword>
<evidence type="ECO:0000256" key="1">
    <source>
        <dbReference type="ARBA" id="ARBA00004167"/>
    </source>
</evidence>
<reference evidence="7 8" key="1">
    <citation type="submission" date="2020-07" db="EMBL/GenBank/DDBJ databases">
        <title>Sequencing the genomes of 1000 actinobacteria strains.</title>
        <authorList>
            <person name="Klenk H.-P."/>
        </authorList>
    </citation>
    <scope>NUCLEOTIDE SEQUENCE [LARGE SCALE GENOMIC DNA]</scope>
    <source>
        <strain evidence="7 8">LI1</strain>
    </source>
</reference>
<dbReference type="NCBIfam" id="TIGR02532">
    <property type="entry name" value="IV_pilin_GFxxxE"/>
    <property type="match status" value="1"/>
</dbReference>
<dbReference type="PRINTS" id="PR00813">
    <property type="entry name" value="BCTERIALGSPG"/>
</dbReference>
<dbReference type="PANTHER" id="PTHR30093:SF44">
    <property type="entry name" value="TYPE II SECRETION SYSTEM CORE PROTEIN G"/>
    <property type="match status" value="1"/>
</dbReference>
<dbReference type="InterPro" id="IPR012902">
    <property type="entry name" value="N_methyl_site"/>
</dbReference>
<dbReference type="RefSeq" id="WP_343062651.1">
    <property type="nucleotide sequence ID" value="NZ_JACCFM010000001.1"/>
</dbReference>
<dbReference type="PANTHER" id="PTHR30093">
    <property type="entry name" value="GENERAL SECRETION PATHWAY PROTEIN G"/>
    <property type="match status" value="1"/>
</dbReference>
<name>A0A7Z0EHD8_9MICO</name>
<dbReference type="GO" id="GO:0015627">
    <property type="term" value="C:type II protein secretion system complex"/>
    <property type="evidence" value="ECO:0007669"/>
    <property type="project" value="InterPro"/>
</dbReference>
<dbReference type="Gene3D" id="3.30.700.10">
    <property type="entry name" value="Glycoprotein, Type 4 Pilin"/>
    <property type="match status" value="1"/>
</dbReference>
<feature type="transmembrane region" description="Helical" evidence="6">
    <location>
        <begin position="28"/>
        <end position="50"/>
    </location>
</feature>
<dbReference type="AlphaFoldDB" id="A0A7Z0EHD8"/>
<dbReference type="GO" id="GO:0016020">
    <property type="term" value="C:membrane"/>
    <property type="evidence" value="ECO:0007669"/>
    <property type="project" value="UniProtKB-SubCell"/>
</dbReference>
<evidence type="ECO:0000256" key="2">
    <source>
        <dbReference type="ARBA" id="ARBA00022481"/>
    </source>
</evidence>
<evidence type="ECO:0000256" key="4">
    <source>
        <dbReference type="ARBA" id="ARBA00022989"/>
    </source>
</evidence>
<gene>
    <name evidence="7" type="ORF">HNR05_003314</name>
</gene>
<evidence type="ECO:0000313" key="8">
    <source>
        <dbReference type="Proteomes" id="UP000537260"/>
    </source>
</evidence>
<dbReference type="EMBL" id="JACCFM010000001">
    <property type="protein sequence ID" value="NYJ21523.1"/>
    <property type="molecule type" value="Genomic_DNA"/>
</dbReference>
<evidence type="ECO:0000313" key="7">
    <source>
        <dbReference type="EMBL" id="NYJ21523.1"/>
    </source>
</evidence>
<dbReference type="GO" id="GO:0015628">
    <property type="term" value="P:protein secretion by the type II secretion system"/>
    <property type="evidence" value="ECO:0007669"/>
    <property type="project" value="InterPro"/>
</dbReference>
<proteinExistence type="predicted"/>
<dbReference type="SUPFAM" id="SSF54523">
    <property type="entry name" value="Pili subunits"/>
    <property type="match status" value="1"/>
</dbReference>
<dbReference type="Pfam" id="PF07963">
    <property type="entry name" value="N_methyl"/>
    <property type="match status" value="1"/>
</dbReference>
<keyword evidence="2" id="KW-0488">Methylation</keyword>